<evidence type="ECO:0000256" key="4">
    <source>
        <dbReference type="ARBA" id="ARBA00006462"/>
    </source>
</evidence>
<sequence length="374" mass="42966">MTRRGVICMRTVATFGMGFCLGIFLNVFLTVAIQNVKQKLDTGNEMYIQENIELNNESLYLQDPEQLIVPPYFEQVSNIGALGQAKEFSTGAKILCYLLVGPTTHKNAVHVRDTWGQRCDKILFFSTKKDPVLETVVLNVPEGYGFLWAKTKAAIQHLYKHYPDYDWFIKADDDTYVIVENLRFFLNPLDPKEPVYYGVRFKQFVKQGYMSGGGGYALSREAVKRFVTQALLLKDQKLCPNKEKRGAEDLQLGHCMQAVGVEAGDSRDTLGLPRFFSHSPMSLYYKVAMINRLHWYWKYVWYKHDVGPDCCSPHVISFHDIDPRMMWTLETLLYRIRIHHDLQPPAHNTSTSTVQTPVQATSLKSFELKKNPSE</sequence>
<evidence type="ECO:0000256" key="5">
    <source>
        <dbReference type="ARBA" id="ARBA00011748"/>
    </source>
</evidence>
<feature type="domain" description="Fringe-like glycosyltransferase" evidence="24">
    <location>
        <begin position="111"/>
        <end position="262"/>
    </location>
</feature>
<evidence type="ECO:0000256" key="3">
    <source>
        <dbReference type="ARBA" id="ARBA00004922"/>
    </source>
</evidence>
<comment type="similarity">
    <text evidence="4">Belongs to the glycosyltransferase 31 family. Beta3-Gal-T subfamily.</text>
</comment>
<comment type="subcellular location">
    <subcellularLocation>
        <location evidence="2">Membrane</location>
        <topology evidence="2">Single-pass type II membrane protein</topology>
    </subcellularLocation>
</comment>
<evidence type="ECO:0000256" key="1">
    <source>
        <dbReference type="ARBA" id="ARBA00001936"/>
    </source>
</evidence>
<evidence type="ECO:0000256" key="23">
    <source>
        <dbReference type="SAM" id="Phobius"/>
    </source>
</evidence>
<evidence type="ECO:0000256" key="6">
    <source>
        <dbReference type="ARBA" id="ARBA00012557"/>
    </source>
</evidence>
<keyword evidence="26" id="KW-1185">Reference proteome</keyword>
<dbReference type="EC" id="2.4.1.122" evidence="6"/>
<protein>
    <recommendedName>
        <fullName evidence="18">Glycoprotein-N-acetylgalactosamine 3-beta-galactosyltransferase 1</fullName>
        <ecNumber evidence="6">2.4.1.122</ecNumber>
    </recommendedName>
    <alternativeName>
        <fullName evidence="20">Core 1 O-glycan T-synthase</fullName>
    </alternativeName>
    <alternativeName>
        <fullName evidence="21">Core 1 UDP-galactose:N-acetylgalactosamine-alpha-R beta 1,3-galactosyltransferase 1</fullName>
    </alternativeName>
    <alternativeName>
        <fullName evidence="19">Core 1 beta1,3-galactosyltransferase 1</fullName>
    </alternativeName>
</protein>
<evidence type="ECO:0000256" key="12">
    <source>
        <dbReference type="ARBA" id="ARBA00022968"/>
    </source>
</evidence>
<evidence type="ECO:0000256" key="17">
    <source>
        <dbReference type="ARBA" id="ARBA00023211"/>
    </source>
</evidence>
<keyword evidence="12" id="KW-0735">Signal-anchor</keyword>
<organism evidence="25 26">
    <name type="scientific">Meganyctiphanes norvegica</name>
    <name type="common">Northern krill</name>
    <name type="synonym">Thysanopoda norvegica</name>
    <dbReference type="NCBI Taxonomy" id="48144"/>
    <lineage>
        <taxon>Eukaryota</taxon>
        <taxon>Metazoa</taxon>
        <taxon>Ecdysozoa</taxon>
        <taxon>Arthropoda</taxon>
        <taxon>Crustacea</taxon>
        <taxon>Multicrustacea</taxon>
        <taxon>Malacostraca</taxon>
        <taxon>Eumalacostraca</taxon>
        <taxon>Eucarida</taxon>
        <taxon>Euphausiacea</taxon>
        <taxon>Euphausiidae</taxon>
        <taxon>Meganyctiphanes</taxon>
    </lineage>
</organism>
<keyword evidence="15" id="KW-1015">Disulfide bond</keyword>
<evidence type="ECO:0000313" key="25">
    <source>
        <dbReference type="EMBL" id="CAL4064018.1"/>
    </source>
</evidence>
<evidence type="ECO:0000256" key="14">
    <source>
        <dbReference type="ARBA" id="ARBA00023136"/>
    </source>
</evidence>
<dbReference type="GO" id="GO:0016263">
    <property type="term" value="F:glycoprotein-N-acetylgalactosamine 3-beta-galactosyltransferase activity"/>
    <property type="evidence" value="ECO:0007669"/>
    <property type="project" value="UniProtKB-EC"/>
</dbReference>
<keyword evidence="10" id="KW-0479">Metal-binding</keyword>
<comment type="cofactor">
    <cofactor evidence="1">
        <name>Mn(2+)</name>
        <dbReference type="ChEBI" id="CHEBI:29035"/>
    </cofactor>
</comment>
<dbReference type="GO" id="GO:0030145">
    <property type="term" value="F:manganese ion binding"/>
    <property type="evidence" value="ECO:0007669"/>
    <property type="project" value="UniProtKB-ARBA"/>
</dbReference>
<comment type="function">
    <text evidence="22">Glycosyltransferase that generates the core 1 O-glycan Gal-beta1-3GalNAc-alpha1-Ser/Thr (T antigen), which is a precursor for many extended O-glycans in glycoproteins.</text>
</comment>
<dbReference type="PANTHER" id="PTHR23033">
    <property type="entry name" value="BETA1,3-GALACTOSYLTRANSFERASE"/>
    <property type="match status" value="1"/>
</dbReference>
<dbReference type="Proteomes" id="UP001497623">
    <property type="component" value="Unassembled WGS sequence"/>
</dbReference>
<dbReference type="AlphaFoldDB" id="A0AAV2PRH4"/>
<comment type="subunit">
    <text evidence="5">Homodimer; disulfide-linked.</text>
</comment>
<reference evidence="25 26" key="1">
    <citation type="submission" date="2024-05" db="EMBL/GenBank/DDBJ databases">
        <authorList>
            <person name="Wallberg A."/>
        </authorList>
    </citation>
    <scope>NUCLEOTIDE SEQUENCE [LARGE SCALE GENOMIC DNA]</scope>
</reference>
<evidence type="ECO:0000256" key="22">
    <source>
        <dbReference type="ARBA" id="ARBA00059245"/>
    </source>
</evidence>
<feature type="non-terminal residue" evidence="25">
    <location>
        <position position="374"/>
    </location>
</feature>
<dbReference type="FunFam" id="3.90.550.50:FF:000017">
    <property type="entry name" value="Glycoprotein-N-acetylgalactosamine 3-beta-galactosyltransferase 1"/>
    <property type="match status" value="1"/>
</dbReference>
<accession>A0AAV2PRH4</accession>
<evidence type="ECO:0000256" key="2">
    <source>
        <dbReference type="ARBA" id="ARBA00004606"/>
    </source>
</evidence>
<name>A0AAV2PRH4_MEGNR</name>
<evidence type="ECO:0000256" key="21">
    <source>
        <dbReference type="ARBA" id="ARBA00043065"/>
    </source>
</evidence>
<dbReference type="InterPro" id="IPR026050">
    <property type="entry name" value="C1GALT1/C1GALT1_chp1"/>
</dbReference>
<keyword evidence="9 23" id="KW-0812">Transmembrane</keyword>
<proteinExistence type="inferred from homology"/>
<keyword evidence="7" id="KW-0328">Glycosyltransferase</keyword>
<evidence type="ECO:0000259" key="24">
    <source>
        <dbReference type="Pfam" id="PF02434"/>
    </source>
</evidence>
<evidence type="ECO:0000313" key="26">
    <source>
        <dbReference type="Proteomes" id="UP001497623"/>
    </source>
</evidence>
<evidence type="ECO:0000256" key="11">
    <source>
        <dbReference type="ARBA" id="ARBA00022741"/>
    </source>
</evidence>
<keyword evidence="8" id="KW-0808">Transferase</keyword>
<dbReference type="Pfam" id="PF02434">
    <property type="entry name" value="Fringe"/>
    <property type="match status" value="1"/>
</dbReference>
<keyword evidence="17" id="KW-0464">Manganese</keyword>
<comment type="pathway">
    <text evidence="3">Protein modification; protein glycosylation.</text>
</comment>
<dbReference type="GO" id="GO:0016020">
    <property type="term" value="C:membrane"/>
    <property type="evidence" value="ECO:0007669"/>
    <property type="project" value="UniProtKB-SubCell"/>
</dbReference>
<evidence type="ECO:0000256" key="9">
    <source>
        <dbReference type="ARBA" id="ARBA00022692"/>
    </source>
</evidence>
<evidence type="ECO:0000256" key="7">
    <source>
        <dbReference type="ARBA" id="ARBA00022676"/>
    </source>
</evidence>
<dbReference type="InterPro" id="IPR003378">
    <property type="entry name" value="Fringe-like_glycosylTrfase"/>
</dbReference>
<dbReference type="EMBL" id="CAXKWB010001323">
    <property type="protein sequence ID" value="CAL4064018.1"/>
    <property type="molecule type" value="Genomic_DNA"/>
</dbReference>
<evidence type="ECO:0000256" key="16">
    <source>
        <dbReference type="ARBA" id="ARBA00023180"/>
    </source>
</evidence>
<evidence type="ECO:0000256" key="10">
    <source>
        <dbReference type="ARBA" id="ARBA00022723"/>
    </source>
</evidence>
<evidence type="ECO:0000256" key="19">
    <source>
        <dbReference type="ARBA" id="ARBA00041226"/>
    </source>
</evidence>
<evidence type="ECO:0000256" key="15">
    <source>
        <dbReference type="ARBA" id="ARBA00023157"/>
    </source>
</evidence>
<evidence type="ECO:0000256" key="8">
    <source>
        <dbReference type="ARBA" id="ARBA00022679"/>
    </source>
</evidence>
<dbReference type="PANTHER" id="PTHR23033:SF14">
    <property type="entry name" value="GLYCOPROTEIN-N-ACETYLGALACTOSAMINE 3-BETA-GALACTOSYLTRANSFERASE 1-RELATED"/>
    <property type="match status" value="1"/>
</dbReference>
<feature type="transmembrane region" description="Helical" evidence="23">
    <location>
        <begin position="12"/>
        <end position="33"/>
    </location>
</feature>
<keyword evidence="13 23" id="KW-1133">Transmembrane helix</keyword>
<keyword evidence="14 23" id="KW-0472">Membrane</keyword>
<evidence type="ECO:0000256" key="18">
    <source>
        <dbReference type="ARBA" id="ARBA00040898"/>
    </source>
</evidence>
<comment type="caution">
    <text evidence="25">The sequence shown here is derived from an EMBL/GenBank/DDBJ whole genome shotgun (WGS) entry which is preliminary data.</text>
</comment>
<dbReference type="Gene3D" id="3.90.550.50">
    <property type="match status" value="1"/>
</dbReference>
<dbReference type="GO" id="GO:0000166">
    <property type="term" value="F:nucleotide binding"/>
    <property type="evidence" value="ECO:0007669"/>
    <property type="project" value="UniProtKB-KW"/>
</dbReference>
<keyword evidence="16" id="KW-0325">Glycoprotein</keyword>
<evidence type="ECO:0000256" key="20">
    <source>
        <dbReference type="ARBA" id="ARBA00042009"/>
    </source>
</evidence>
<keyword evidence="11" id="KW-0547">Nucleotide-binding</keyword>
<evidence type="ECO:0000256" key="13">
    <source>
        <dbReference type="ARBA" id="ARBA00022989"/>
    </source>
</evidence>
<gene>
    <name evidence="25" type="ORF">MNOR_LOCUS3770</name>
</gene>